<comment type="pathway">
    <text evidence="2">Carotenoid biosynthesis.</text>
</comment>
<gene>
    <name evidence="10" type="ORF">A2690_03815</name>
</gene>
<dbReference type="Proteomes" id="UP000178372">
    <property type="component" value="Unassembled WGS sequence"/>
</dbReference>
<dbReference type="GO" id="GO:0016020">
    <property type="term" value="C:membrane"/>
    <property type="evidence" value="ECO:0007669"/>
    <property type="project" value="UniProtKB-SubCell"/>
</dbReference>
<evidence type="ECO:0000259" key="9">
    <source>
        <dbReference type="Pfam" id="PF18916"/>
    </source>
</evidence>
<reference evidence="10 11" key="1">
    <citation type="journal article" date="2016" name="Nat. Commun.">
        <title>Thousands of microbial genomes shed light on interconnected biogeochemical processes in an aquifer system.</title>
        <authorList>
            <person name="Anantharaman K."/>
            <person name="Brown C.T."/>
            <person name="Hug L.A."/>
            <person name="Sharon I."/>
            <person name="Castelle C.J."/>
            <person name="Probst A.J."/>
            <person name="Thomas B.C."/>
            <person name="Singh A."/>
            <person name="Wilkins M.J."/>
            <person name="Karaoz U."/>
            <person name="Brodie E.L."/>
            <person name="Williams K.H."/>
            <person name="Hubbard S.S."/>
            <person name="Banfield J.F."/>
        </authorList>
    </citation>
    <scope>NUCLEOTIDE SEQUENCE [LARGE SCALE GENOMIC DNA]</scope>
</reference>
<feature type="transmembrane region" description="Helical" evidence="8">
    <location>
        <begin position="65"/>
        <end position="91"/>
    </location>
</feature>
<dbReference type="GO" id="GO:0045436">
    <property type="term" value="F:lycopene beta cyclase activity"/>
    <property type="evidence" value="ECO:0007669"/>
    <property type="project" value="UniProtKB-ARBA"/>
</dbReference>
<keyword evidence="4" id="KW-0125">Carotenoid biosynthesis</keyword>
<protein>
    <recommendedName>
        <fullName evidence="9">Lycopene cyclase domain-containing protein</fullName>
    </recommendedName>
</protein>
<dbReference type="Pfam" id="PF18916">
    <property type="entry name" value="Lycopene_cyc"/>
    <property type="match status" value="1"/>
</dbReference>
<dbReference type="GO" id="GO:0016117">
    <property type="term" value="P:carotenoid biosynthetic process"/>
    <property type="evidence" value="ECO:0007669"/>
    <property type="project" value="UniProtKB-KW"/>
</dbReference>
<keyword evidence="5 8" id="KW-1133">Transmembrane helix</keyword>
<dbReference type="InterPro" id="IPR017825">
    <property type="entry name" value="Lycopene_cyclase_dom"/>
</dbReference>
<feature type="transmembrane region" description="Helical" evidence="8">
    <location>
        <begin position="6"/>
        <end position="22"/>
    </location>
</feature>
<keyword evidence="6 8" id="KW-0472">Membrane</keyword>
<dbReference type="GO" id="GO:0016872">
    <property type="term" value="F:intramolecular lyase activity"/>
    <property type="evidence" value="ECO:0007669"/>
    <property type="project" value="InterPro"/>
</dbReference>
<evidence type="ECO:0000313" key="11">
    <source>
        <dbReference type="Proteomes" id="UP000178372"/>
    </source>
</evidence>
<keyword evidence="7" id="KW-0413">Isomerase</keyword>
<keyword evidence="3 8" id="KW-0812">Transmembrane</keyword>
<dbReference type="AlphaFoldDB" id="A0A1F7GC61"/>
<sequence>MPEYLLILLLLLTVTIFIHKRNNLKLFKSSKHMFIIYLIPIVVGIAWDQFAIYRGHWTFGKEFLLGIYIGYMPIEEFLFMIVCLYFGLTFYKLIENLIRK</sequence>
<feature type="domain" description="Lycopene cyclase" evidence="9">
    <location>
        <begin position="4"/>
        <end position="93"/>
    </location>
</feature>
<name>A0A1F7GC61_9BACT</name>
<accession>A0A1F7GC61</accession>
<dbReference type="NCBIfam" id="TIGR03462">
    <property type="entry name" value="CarR_dom_SF"/>
    <property type="match status" value="1"/>
</dbReference>
<evidence type="ECO:0000256" key="4">
    <source>
        <dbReference type="ARBA" id="ARBA00022746"/>
    </source>
</evidence>
<dbReference type="EMBL" id="MFZF01000016">
    <property type="protein sequence ID" value="OGK16448.1"/>
    <property type="molecule type" value="Genomic_DNA"/>
</dbReference>
<evidence type="ECO:0000256" key="2">
    <source>
        <dbReference type="ARBA" id="ARBA00004829"/>
    </source>
</evidence>
<proteinExistence type="predicted"/>
<feature type="transmembrane region" description="Helical" evidence="8">
    <location>
        <begin position="34"/>
        <end position="53"/>
    </location>
</feature>
<comment type="caution">
    <text evidence="10">The sequence shown here is derived from an EMBL/GenBank/DDBJ whole genome shotgun (WGS) entry which is preliminary data.</text>
</comment>
<evidence type="ECO:0000256" key="6">
    <source>
        <dbReference type="ARBA" id="ARBA00023136"/>
    </source>
</evidence>
<comment type="subcellular location">
    <subcellularLocation>
        <location evidence="1">Membrane</location>
        <topology evidence="1">Multi-pass membrane protein</topology>
    </subcellularLocation>
</comment>
<evidence type="ECO:0000256" key="7">
    <source>
        <dbReference type="ARBA" id="ARBA00023235"/>
    </source>
</evidence>
<evidence type="ECO:0000256" key="5">
    <source>
        <dbReference type="ARBA" id="ARBA00022989"/>
    </source>
</evidence>
<evidence type="ECO:0000256" key="3">
    <source>
        <dbReference type="ARBA" id="ARBA00022692"/>
    </source>
</evidence>
<evidence type="ECO:0000256" key="8">
    <source>
        <dbReference type="SAM" id="Phobius"/>
    </source>
</evidence>
<evidence type="ECO:0000313" key="10">
    <source>
        <dbReference type="EMBL" id="OGK16448.1"/>
    </source>
</evidence>
<organism evidence="10 11">
    <name type="scientific">Candidatus Roizmanbacteria bacterium RIFCSPHIGHO2_01_FULL_39_12b</name>
    <dbReference type="NCBI Taxonomy" id="1802030"/>
    <lineage>
        <taxon>Bacteria</taxon>
        <taxon>Candidatus Roizmaniibacteriota</taxon>
    </lineage>
</organism>
<evidence type="ECO:0000256" key="1">
    <source>
        <dbReference type="ARBA" id="ARBA00004141"/>
    </source>
</evidence>